<reference evidence="2" key="3">
    <citation type="submission" date="2024-01" db="EMBL/GenBank/DDBJ databases">
        <authorList>
            <person name="Riesbeck K."/>
        </authorList>
    </citation>
    <scope>NUCLEOTIDE SEQUENCE</scope>
    <source>
        <strain evidence="2">3655</strain>
    </source>
</reference>
<reference evidence="3 4" key="1">
    <citation type="journal article" date="2007" name="Genome Biol.">
        <title>Characterization and modeling of the Haemophilus influenzae core and supragenomes based on the complete genomic sequences of Rd and 12 clinical nontypeable strains.</title>
        <authorList>
            <person name="Hogg J.S."/>
            <person name="Hu F.Z."/>
            <person name="Janto B."/>
            <person name="Boissy R."/>
            <person name="Hayes J."/>
            <person name="Keefe R."/>
            <person name="Post J.C."/>
            <person name="Ehrlich G.D."/>
        </authorList>
    </citation>
    <scope>NUCLEOTIDE SEQUENCE [LARGE SCALE GENOMIC DNA]</scope>
    <source>
        <strain evidence="3">3655</strain>
        <strain evidence="4">NTHi 3655</strain>
    </source>
</reference>
<feature type="chain" id="PRO_5002617616" evidence="1">
    <location>
        <begin position="28"/>
        <end position="199"/>
    </location>
</feature>
<dbReference type="Pfam" id="PF03923">
    <property type="entry name" value="Lipoprotein_16"/>
    <property type="match status" value="1"/>
</dbReference>
<proteinExistence type="predicted"/>
<evidence type="ECO:0000256" key="1">
    <source>
        <dbReference type="SAM" id="SignalP"/>
    </source>
</evidence>
<evidence type="ECO:0000313" key="2">
    <source>
        <dbReference type="EMBL" id="CAH0450850.1"/>
    </source>
</evidence>
<organism evidence="3 4">
    <name type="scientific">Haemophilus influenzae (strain NTHi 3655)</name>
    <dbReference type="NCBI Taxonomy" id="375177"/>
    <lineage>
        <taxon>Bacteria</taxon>
        <taxon>Pseudomonadati</taxon>
        <taxon>Pseudomonadota</taxon>
        <taxon>Gammaproteobacteria</taxon>
        <taxon>Pasteurellales</taxon>
        <taxon>Pasteurellaceae</taxon>
        <taxon>Haemophilus</taxon>
    </lineage>
</organism>
<dbReference type="RefSeq" id="WP_005658149.1">
    <property type="nucleotide sequence ID" value="NZ_AAZF01000008.1"/>
</dbReference>
<keyword evidence="3" id="KW-0449">Lipoprotein</keyword>
<gene>
    <name evidence="3" type="ORF">CGSHi3655_04901</name>
    <name evidence="2" type="ORF">KRLU3655_LOCUS926</name>
</gene>
<reference evidence="5" key="2">
    <citation type="submission" date="2021-11" db="EMBL/GenBank/DDBJ databases">
        <authorList>
            <person name="Riesbeck K."/>
        </authorList>
    </citation>
    <scope>NUCLEOTIDE SEQUENCE [LARGE SCALE GENOMIC DNA]</scope>
</reference>
<feature type="signal peptide" evidence="1">
    <location>
        <begin position="1"/>
        <end position="27"/>
    </location>
</feature>
<protein>
    <submittedName>
        <fullName evidence="3">Lipoprotein</fullName>
    </submittedName>
</protein>
<dbReference type="InterPro" id="IPR005619">
    <property type="entry name" value="Uncharacterised_YajG"/>
</dbReference>
<accession>A0A0H3PG44</accession>
<keyword evidence="1" id="KW-0732">Signal</keyword>
<dbReference type="Proteomes" id="UP000837958">
    <property type="component" value="Chromosome"/>
</dbReference>
<evidence type="ECO:0000313" key="3">
    <source>
        <dbReference type="EMBL" id="EDJ92410.1"/>
    </source>
</evidence>
<sequence>MTLVNKIKTLSSVGILAATLFLAGCQAQSNILAFTPPAPSASMNVNRTAVVSVTTKDSRAIQEIASYTKHGELIKLNASPSVTQLFQQVMQQNLISKGFRIGQLNGSNAWVTVDVREFGTQVEQGNLRYKLNTKIQATVYVQGAKGSYNKSFNVTHSQEGVFNAENDEIHKVLSQTFNDIVNNIYQDQEVAAAINQYSN</sequence>
<dbReference type="Proteomes" id="UP000003185">
    <property type="component" value="Unassembled WGS sequence"/>
</dbReference>
<dbReference type="PROSITE" id="PS51257">
    <property type="entry name" value="PROKAR_LIPOPROTEIN"/>
    <property type="match status" value="1"/>
</dbReference>
<dbReference type="EMBL" id="AAZF01000008">
    <property type="protein sequence ID" value="EDJ92410.1"/>
    <property type="molecule type" value="Genomic_DNA"/>
</dbReference>
<name>A0A0H3PG44_HAEI3</name>
<dbReference type="AlphaFoldDB" id="A0A0H3PG44"/>
<evidence type="ECO:0000313" key="4">
    <source>
        <dbReference type="Proteomes" id="UP000003185"/>
    </source>
</evidence>
<dbReference type="EMBL" id="OV040719">
    <property type="protein sequence ID" value="CAH0450850.1"/>
    <property type="molecule type" value="Genomic_DNA"/>
</dbReference>
<evidence type="ECO:0000313" key="5">
    <source>
        <dbReference type="Proteomes" id="UP000837958"/>
    </source>
</evidence>